<dbReference type="InterPro" id="IPR032859">
    <property type="entry name" value="KH_dom-like"/>
</dbReference>
<feature type="region of interest" description="Disordered" evidence="1">
    <location>
        <begin position="370"/>
        <end position="391"/>
    </location>
</feature>
<feature type="compositionally biased region" description="Basic and acidic residues" evidence="1">
    <location>
        <begin position="239"/>
        <end position="253"/>
    </location>
</feature>
<evidence type="ECO:0000313" key="3">
    <source>
        <dbReference type="EMBL" id="OLP97578.1"/>
    </source>
</evidence>
<dbReference type="PANTHER" id="PTHR43834:SF6">
    <property type="entry name" value="GTPASE DER"/>
    <property type="match status" value="1"/>
</dbReference>
<feature type="compositionally biased region" description="Basic residues" evidence="1">
    <location>
        <begin position="380"/>
        <end position="391"/>
    </location>
</feature>
<feature type="region of interest" description="Disordered" evidence="1">
    <location>
        <begin position="172"/>
        <end position="200"/>
    </location>
</feature>
<comment type="caution">
    <text evidence="3">The sequence shown here is derived from an EMBL/GenBank/DDBJ whole genome shotgun (WGS) entry which is preliminary data.</text>
</comment>
<dbReference type="Pfam" id="PF14714">
    <property type="entry name" value="KH_dom-like"/>
    <property type="match status" value="1"/>
</dbReference>
<dbReference type="InterPro" id="IPR015946">
    <property type="entry name" value="KH_dom-like_a/b"/>
</dbReference>
<proteinExistence type="predicted"/>
<evidence type="ECO:0000313" key="4">
    <source>
        <dbReference type="Proteomes" id="UP000186817"/>
    </source>
</evidence>
<dbReference type="EMBL" id="LSRX01000428">
    <property type="protein sequence ID" value="OLP97578.1"/>
    <property type="molecule type" value="Genomic_DNA"/>
</dbReference>
<name>A0A1Q9DR08_SYMMI</name>
<accession>A0A1Q9DR08</accession>
<dbReference type="PANTHER" id="PTHR43834">
    <property type="entry name" value="GTPASE DER"/>
    <property type="match status" value="1"/>
</dbReference>
<feature type="region of interest" description="Disordered" evidence="1">
    <location>
        <begin position="217"/>
        <end position="261"/>
    </location>
</feature>
<dbReference type="OrthoDB" id="8954335at2759"/>
<reference evidence="3 4" key="1">
    <citation type="submission" date="2016-02" db="EMBL/GenBank/DDBJ databases">
        <title>Genome analysis of coral dinoflagellate symbionts highlights evolutionary adaptations to a symbiotic lifestyle.</title>
        <authorList>
            <person name="Aranda M."/>
            <person name="Li Y."/>
            <person name="Liew Y.J."/>
            <person name="Baumgarten S."/>
            <person name="Simakov O."/>
            <person name="Wilson M."/>
            <person name="Piel J."/>
            <person name="Ashoor H."/>
            <person name="Bougouffa S."/>
            <person name="Bajic V.B."/>
            <person name="Ryu T."/>
            <person name="Ravasi T."/>
            <person name="Bayer T."/>
            <person name="Micklem G."/>
            <person name="Kim H."/>
            <person name="Bhak J."/>
            <person name="Lajeunesse T.C."/>
            <person name="Voolstra C.R."/>
        </authorList>
    </citation>
    <scope>NUCLEOTIDE SEQUENCE [LARGE SCALE GENOMIC DNA]</scope>
    <source>
        <strain evidence="3 4">CCMP2467</strain>
    </source>
</reference>
<sequence length="599" mass="68760">MTTDGTEDSLERQPEEDGGIAAQSAVYSFEEVQKILAPPLSDQANWPGGLELCSLRRVLWLPPGWGQAWKKDSNGFRRKVFVAPKNLGSKIVHHKSHVQAAYDHELVPVDQKGRHLPRKFPDHWPSWLPKSWQMTFDGLASDPSFRSPSEELFNSEEAVKRHLVEIGALEKPKAAPKTKAKAQGKARQKKTKIGALPEPAKKLRRLRKLAPEECQVPEDFEVPPPPPKPLPSHLRRLRRVGDRKKTETAKKEEEEPTPPTVNLESLTAEERDYLENHPLYIKIHQRGYPIPIGDLDILALRPFIPMEFGGSGKQLQPNVAQQQAVSDEIRAECSVRKQVPSELQLTAEQISWIWQRNLFHTRQKVDEVAKAHQVSAGTPKTRHRQSASRTRRGTVQLFQGNTSSGESPAINKWDLIHENDQPKYREEILKRIAECFSSIKGVPVVFLSAKYNLNLPMLMTRSLALYKRWCARLPTSRLNSWLQAWMLRWPPPWRNGQKCSIKYMTQTRARPPTFVLWTNSAYGEFPKNYIRQMQNAMRDEFRISGVPLSFNIRSTLMPKPRKKLSKKDILKWKRMGPKQAKVAENLNSKKMPRPLRQID</sequence>
<feature type="region of interest" description="Disordered" evidence="1">
    <location>
        <begin position="577"/>
        <end position="599"/>
    </location>
</feature>
<gene>
    <name evidence="3" type="primary">der</name>
    <name evidence="3" type="ORF">AK812_SmicGene20075</name>
</gene>
<dbReference type="Gene3D" id="3.30.300.20">
    <property type="match status" value="1"/>
</dbReference>
<organism evidence="3 4">
    <name type="scientific">Symbiodinium microadriaticum</name>
    <name type="common">Dinoflagellate</name>
    <name type="synonym">Zooxanthella microadriatica</name>
    <dbReference type="NCBI Taxonomy" id="2951"/>
    <lineage>
        <taxon>Eukaryota</taxon>
        <taxon>Sar</taxon>
        <taxon>Alveolata</taxon>
        <taxon>Dinophyceae</taxon>
        <taxon>Suessiales</taxon>
        <taxon>Symbiodiniaceae</taxon>
        <taxon>Symbiodinium</taxon>
    </lineage>
</organism>
<evidence type="ECO:0000256" key="1">
    <source>
        <dbReference type="SAM" id="MobiDB-lite"/>
    </source>
</evidence>
<dbReference type="SUPFAM" id="SSF52540">
    <property type="entry name" value="P-loop containing nucleoside triphosphate hydrolases"/>
    <property type="match status" value="1"/>
</dbReference>
<protein>
    <submittedName>
        <fullName evidence="3">GTPase Der</fullName>
    </submittedName>
</protein>
<dbReference type="AlphaFoldDB" id="A0A1Q9DR08"/>
<keyword evidence="4" id="KW-1185">Reference proteome</keyword>
<dbReference type="Proteomes" id="UP000186817">
    <property type="component" value="Unassembled WGS sequence"/>
</dbReference>
<feature type="compositionally biased region" description="Basic residues" evidence="1">
    <location>
        <begin position="174"/>
        <end position="192"/>
    </location>
</feature>
<feature type="domain" description="GTPase Der C-terminal KH-domain-like" evidence="2">
    <location>
        <begin position="472"/>
        <end position="553"/>
    </location>
</feature>
<dbReference type="InterPro" id="IPR027417">
    <property type="entry name" value="P-loop_NTPase"/>
</dbReference>
<evidence type="ECO:0000259" key="2">
    <source>
        <dbReference type="Pfam" id="PF14714"/>
    </source>
</evidence>
<feature type="region of interest" description="Disordered" evidence="1">
    <location>
        <begin position="1"/>
        <end position="20"/>
    </location>
</feature>